<keyword evidence="1" id="KW-0472">Membrane</keyword>
<dbReference type="STRING" id="390874.Tpet_0835"/>
<dbReference type="RefSeq" id="WP_011943421.1">
    <property type="nucleotide sequence ID" value="NC_009486.1"/>
</dbReference>
<keyword evidence="1" id="KW-1133">Transmembrane helix</keyword>
<evidence type="ECO:0000256" key="1">
    <source>
        <dbReference type="SAM" id="Phobius"/>
    </source>
</evidence>
<organism evidence="2 3">
    <name type="scientific">Thermotoga petrophila (strain ATCC BAA-488 / DSM 13995 / JCM 10881 / RKU-1)</name>
    <dbReference type="NCBI Taxonomy" id="390874"/>
    <lineage>
        <taxon>Bacteria</taxon>
        <taxon>Thermotogati</taxon>
        <taxon>Thermotogota</taxon>
        <taxon>Thermotogae</taxon>
        <taxon>Thermotogales</taxon>
        <taxon>Thermotogaceae</taxon>
        <taxon>Thermotoga</taxon>
    </lineage>
</organism>
<protein>
    <submittedName>
        <fullName evidence="2">Uncharacterized protein</fullName>
    </submittedName>
</protein>
<reference evidence="2 3" key="2">
    <citation type="journal article" date="2009" name="Proc. Natl. Acad. Sci. U.S.A.">
        <title>On the chimeric nature, thermophilic origin, and phylogenetic placement of the Thermotogales.</title>
        <authorList>
            <person name="Zhaxybayeva O."/>
            <person name="Swithers K.S."/>
            <person name="Lapierre P."/>
            <person name="Fournier G.P."/>
            <person name="Bickhart D.M."/>
            <person name="DeBoy R.T."/>
            <person name="Nelson K.E."/>
            <person name="Nesbo C.L."/>
            <person name="Doolittle W.F."/>
            <person name="Gogarten J.P."/>
            <person name="Noll K.M."/>
        </authorList>
    </citation>
    <scope>NUCLEOTIDE SEQUENCE [LARGE SCALE GENOMIC DNA]</scope>
    <source>
        <strain evidence="3">ATCC BAA-488 / DSM 13995 / JCM 10881 / RKU-1</strain>
    </source>
</reference>
<evidence type="ECO:0000313" key="3">
    <source>
        <dbReference type="Proteomes" id="UP000006558"/>
    </source>
</evidence>
<keyword evidence="1" id="KW-0812">Transmembrane</keyword>
<name>A5IKY1_THEP1</name>
<dbReference type="Proteomes" id="UP000006558">
    <property type="component" value="Chromosome"/>
</dbReference>
<sequence>MNRRTVILLVIMGVVWSFVLFYLFAGNRESGTLQVERPTDFTALVNKIQINPLLKKTAQENPPEFSYRVFNPVTLSFGKEAADTLIVTLPPLKYRFLGFIRTVDGLKIFLSDGEKLFEVSGESPSFGNYVVTYVSSLGVLVLDVENGRFFSIR</sequence>
<dbReference type="AlphaFoldDB" id="A5IKY1"/>
<dbReference type="EMBL" id="CP000702">
    <property type="protein sequence ID" value="ABQ46854.1"/>
    <property type="molecule type" value="Genomic_DNA"/>
</dbReference>
<gene>
    <name evidence="2" type="ordered locus">Tpet_0835</name>
</gene>
<proteinExistence type="predicted"/>
<dbReference type="HOGENOM" id="CLU_1712416_0_0_0"/>
<feature type="transmembrane region" description="Helical" evidence="1">
    <location>
        <begin position="6"/>
        <end position="25"/>
    </location>
</feature>
<reference evidence="3" key="1">
    <citation type="submission" date="2007-05" db="EMBL/GenBank/DDBJ databases">
        <title>Complete sequence of Thermotoga petrophila RKU-1.</title>
        <authorList>
            <consortium name="US DOE Joint Genome Institute"/>
            <person name="Copeland A."/>
            <person name="Lucas S."/>
            <person name="Lapidus A."/>
            <person name="Barry K."/>
            <person name="Glavina del Rio T."/>
            <person name="Dalin E."/>
            <person name="Tice H."/>
            <person name="Pitluck S."/>
            <person name="Sims D."/>
            <person name="Brettin T."/>
            <person name="Bruce D."/>
            <person name="Detter J.C."/>
            <person name="Han C."/>
            <person name="Tapia R."/>
            <person name="Schmutz J."/>
            <person name="Larimer F."/>
            <person name="Land M."/>
            <person name="Hauser L."/>
            <person name="Kyrpides N."/>
            <person name="Mikhailova N."/>
            <person name="Nelson K."/>
            <person name="Gogarten J.P."/>
            <person name="Noll K."/>
            <person name="Richardson P."/>
        </authorList>
    </citation>
    <scope>NUCLEOTIDE SEQUENCE [LARGE SCALE GENOMIC DNA]</scope>
    <source>
        <strain evidence="3">ATCC BAA-488 / DSM 13995 / JCM 10881 / RKU-1</strain>
    </source>
</reference>
<accession>A5IKY1</accession>
<evidence type="ECO:0000313" key="2">
    <source>
        <dbReference type="EMBL" id="ABQ46854.1"/>
    </source>
</evidence>
<dbReference type="KEGG" id="tpt:Tpet_0835"/>